<keyword evidence="2" id="KW-1185">Reference proteome</keyword>
<sequence>MGLGSILKKLLGGTDEGAGEESLGDAIEYKGYRIYLKARPLDGQFGVGGVIRKEIDGETREHLFFRADQLPSREMCDELTLQKAKQTIDQQGDDIFGRP</sequence>
<dbReference type="InterPro" id="IPR018772">
    <property type="entry name" value="Transcription_activator_HlyU"/>
</dbReference>
<comment type="caution">
    <text evidence="1">The sequence shown here is derived from an EMBL/GenBank/DDBJ whole genome shotgun (WGS) entry which is preliminary data.</text>
</comment>
<dbReference type="RefSeq" id="WP_188860748.1">
    <property type="nucleotide sequence ID" value="NZ_BMLT01000005.1"/>
</dbReference>
<dbReference type="Proteomes" id="UP000599578">
    <property type="component" value="Unassembled WGS sequence"/>
</dbReference>
<organism evidence="1 2">
    <name type="scientific">Marinobacterium nitratireducens</name>
    <dbReference type="NCBI Taxonomy" id="518897"/>
    <lineage>
        <taxon>Bacteria</taxon>
        <taxon>Pseudomonadati</taxon>
        <taxon>Pseudomonadota</taxon>
        <taxon>Gammaproteobacteria</taxon>
        <taxon>Oceanospirillales</taxon>
        <taxon>Oceanospirillaceae</taxon>
        <taxon>Marinobacterium</taxon>
    </lineage>
</organism>
<name>A0A918DSI2_9GAMM</name>
<protein>
    <recommendedName>
        <fullName evidence="3">Transcriptional activator HlyU</fullName>
    </recommendedName>
</protein>
<evidence type="ECO:0000313" key="1">
    <source>
        <dbReference type="EMBL" id="GGO82212.1"/>
    </source>
</evidence>
<evidence type="ECO:0000313" key="2">
    <source>
        <dbReference type="Proteomes" id="UP000599578"/>
    </source>
</evidence>
<accession>A0A918DSI2</accession>
<evidence type="ECO:0008006" key="3">
    <source>
        <dbReference type="Google" id="ProtNLM"/>
    </source>
</evidence>
<dbReference type="AlphaFoldDB" id="A0A918DSI2"/>
<gene>
    <name evidence="1" type="ORF">GCM10011348_23070</name>
</gene>
<reference evidence="1 2" key="1">
    <citation type="journal article" date="2014" name="Int. J. Syst. Evol. Microbiol.">
        <title>Complete genome sequence of Corynebacterium casei LMG S-19264T (=DSM 44701T), isolated from a smear-ripened cheese.</title>
        <authorList>
            <consortium name="US DOE Joint Genome Institute (JGI-PGF)"/>
            <person name="Walter F."/>
            <person name="Albersmeier A."/>
            <person name="Kalinowski J."/>
            <person name="Ruckert C."/>
        </authorList>
    </citation>
    <scope>NUCLEOTIDE SEQUENCE [LARGE SCALE GENOMIC DNA]</scope>
    <source>
        <strain evidence="1 2">CGMCC 1.7286</strain>
    </source>
</reference>
<dbReference type="Pfam" id="PF10115">
    <property type="entry name" value="HlyU"/>
    <property type="match status" value="1"/>
</dbReference>
<dbReference type="EMBL" id="BMLT01000005">
    <property type="protein sequence ID" value="GGO82212.1"/>
    <property type="molecule type" value="Genomic_DNA"/>
</dbReference>
<proteinExistence type="predicted"/>